<dbReference type="Gene3D" id="2.30.110.10">
    <property type="entry name" value="Electron Transport, Fmn-binding Protein, Chain A"/>
    <property type="match status" value="1"/>
</dbReference>
<comment type="caution">
    <text evidence="3">The sequence shown here is derived from an EMBL/GenBank/DDBJ whole genome shotgun (WGS) entry which is preliminary data.</text>
</comment>
<dbReference type="InterPro" id="IPR012349">
    <property type="entry name" value="Split_barrel_FMN-bd"/>
</dbReference>
<dbReference type="GO" id="GO:0010181">
    <property type="term" value="F:FMN binding"/>
    <property type="evidence" value="ECO:0007669"/>
    <property type="project" value="InterPro"/>
</dbReference>
<dbReference type="Pfam" id="PF01613">
    <property type="entry name" value="Flavin_Reduct"/>
    <property type="match status" value="1"/>
</dbReference>
<keyword evidence="1" id="KW-0560">Oxidoreductase</keyword>
<accession>A0A4R4ZQN8</accession>
<evidence type="ECO:0000256" key="1">
    <source>
        <dbReference type="ARBA" id="ARBA00023002"/>
    </source>
</evidence>
<dbReference type="PANTHER" id="PTHR30466">
    <property type="entry name" value="FLAVIN REDUCTASE"/>
    <property type="match status" value="1"/>
</dbReference>
<dbReference type="PANTHER" id="PTHR30466:SF1">
    <property type="entry name" value="FMN REDUCTASE (NADH) RUTF"/>
    <property type="match status" value="1"/>
</dbReference>
<dbReference type="OrthoDB" id="9792858at2"/>
<dbReference type="SMART" id="SM00903">
    <property type="entry name" value="Flavin_Reduct"/>
    <property type="match status" value="1"/>
</dbReference>
<evidence type="ECO:0000313" key="3">
    <source>
        <dbReference type="EMBL" id="TDD59272.1"/>
    </source>
</evidence>
<reference evidence="3 4" key="1">
    <citation type="submission" date="2019-03" db="EMBL/GenBank/DDBJ databases">
        <title>Draft genome sequences of novel Actinobacteria.</title>
        <authorList>
            <person name="Sahin N."/>
            <person name="Ay H."/>
            <person name="Saygin H."/>
        </authorList>
    </citation>
    <scope>NUCLEOTIDE SEQUENCE [LARGE SCALE GENOMIC DNA]</scope>
    <source>
        <strain evidence="3 4">JCM 13523</strain>
    </source>
</reference>
<dbReference type="InterPro" id="IPR002563">
    <property type="entry name" value="Flavin_Rdtase-like_dom"/>
</dbReference>
<keyword evidence="4" id="KW-1185">Reference proteome</keyword>
<dbReference type="GO" id="GO:0042602">
    <property type="term" value="F:riboflavin reductase (NADPH) activity"/>
    <property type="evidence" value="ECO:0007669"/>
    <property type="project" value="TreeGrafter"/>
</dbReference>
<name>A0A4R4ZQN8_9ACTN</name>
<evidence type="ECO:0000259" key="2">
    <source>
        <dbReference type="SMART" id="SM00903"/>
    </source>
</evidence>
<dbReference type="InterPro" id="IPR050268">
    <property type="entry name" value="NADH-dep_flavin_reductase"/>
</dbReference>
<dbReference type="AlphaFoldDB" id="A0A4R4ZQN8"/>
<proteinExistence type="predicted"/>
<gene>
    <name evidence="3" type="ORF">E1263_15890</name>
</gene>
<sequence length="172" mass="18331">MSGEPAAPPVPPEDFRMLMANFPTGVSIVTAIGPGGAPIGMTCSSVCSVSVAPPTLIVCLRRESPTLAAVLARGSFAVNLLHDGSRSKAELFASGREDRFDLVRWRHTPSYGGPHLVDDAHVIGDCVVRQTAFIGDHAVVFGEVSQVGNHPDEKRPLLYGLRNYAAWPVPEC</sequence>
<feature type="domain" description="Flavin reductase like" evidence="2">
    <location>
        <begin position="19"/>
        <end position="166"/>
    </location>
</feature>
<dbReference type="Proteomes" id="UP000295124">
    <property type="component" value="Unassembled WGS sequence"/>
</dbReference>
<dbReference type="EMBL" id="SMKX01000038">
    <property type="protein sequence ID" value="TDD59272.1"/>
    <property type="molecule type" value="Genomic_DNA"/>
</dbReference>
<protein>
    <submittedName>
        <fullName evidence="3">Flavin reductase</fullName>
    </submittedName>
</protein>
<organism evidence="3 4">
    <name type="scientific">Kribbella antibiotica</name>
    <dbReference type="NCBI Taxonomy" id="190195"/>
    <lineage>
        <taxon>Bacteria</taxon>
        <taxon>Bacillati</taxon>
        <taxon>Actinomycetota</taxon>
        <taxon>Actinomycetes</taxon>
        <taxon>Propionibacteriales</taxon>
        <taxon>Kribbellaceae</taxon>
        <taxon>Kribbella</taxon>
    </lineage>
</organism>
<evidence type="ECO:0000313" key="4">
    <source>
        <dbReference type="Proteomes" id="UP000295124"/>
    </source>
</evidence>
<dbReference type="SUPFAM" id="SSF50475">
    <property type="entry name" value="FMN-binding split barrel"/>
    <property type="match status" value="1"/>
</dbReference>